<dbReference type="GO" id="GO:0016787">
    <property type="term" value="F:hydrolase activity"/>
    <property type="evidence" value="ECO:0007669"/>
    <property type="project" value="UniProtKB-KW"/>
</dbReference>
<name>A0ABW4B8G3_9LACO</name>
<accession>A0ABW4B8G3</accession>
<gene>
    <name evidence="4" type="ORF">ACFQ3L_06995</name>
</gene>
<dbReference type="RefSeq" id="WP_125585498.1">
    <property type="nucleotide sequence ID" value="NZ_JBHTMO010000022.1"/>
</dbReference>
<dbReference type="EC" id="3.-.-.-" evidence="4"/>
<keyword evidence="2" id="KW-0472">Membrane</keyword>
<dbReference type="InterPro" id="IPR001466">
    <property type="entry name" value="Beta-lactam-related"/>
</dbReference>
<evidence type="ECO:0000256" key="1">
    <source>
        <dbReference type="ARBA" id="ARBA00004370"/>
    </source>
</evidence>
<dbReference type="PANTHER" id="PTHR46825">
    <property type="entry name" value="D-ALANYL-D-ALANINE-CARBOXYPEPTIDASE/ENDOPEPTIDASE AMPH"/>
    <property type="match status" value="1"/>
</dbReference>
<dbReference type="Proteomes" id="UP001597249">
    <property type="component" value="Unassembled WGS sequence"/>
</dbReference>
<keyword evidence="5" id="KW-1185">Reference proteome</keyword>
<evidence type="ECO:0000313" key="5">
    <source>
        <dbReference type="Proteomes" id="UP001597249"/>
    </source>
</evidence>
<proteinExistence type="predicted"/>
<dbReference type="Pfam" id="PF00144">
    <property type="entry name" value="Beta-lactamase"/>
    <property type="match status" value="1"/>
</dbReference>
<protein>
    <submittedName>
        <fullName evidence="4">Serine hydrolase domain-containing protein</fullName>
        <ecNumber evidence="4">3.-.-.-</ecNumber>
    </submittedName>
</protein>
<dbReference type="Gene3D" id="3.40.710.10">
    <property type="entry name" value="DD-peptidase/beta-lactamase superfamily"/>
    <property type="match status" value="1"/>
</dbReference>
<sequence length="393" mass="43263">MRRAKNHARRQRGVRRLIASFALGGALLLGLGFALGRQTAPQPRPHAAAKVAVRRAPVKRRHAARPAPAVPRAIDAPIQASLKARLSAQHFSGTGIVIKHGRLVASVSMGLASVKRHLANREDTLYEIDSLQKSLTSGLVMQLLDAGKLTLTTPIGNYYPQFKQDPQLTVGALMRMQSGLRATASLVPHYRSDAQLVNAVASRLTFQRQYFGTWAYTPANYVLLAGIVEKITGRSYEALFKAAYPQRLHLTHTVMAYALKPGMNYASGYVLQGSQLYAQQQFTSLDQMHAELGTGQVYMSALDFYQAVRSLVRGRLLGASRDQVYHPGEHYCGGFYQDVPGFMRANGSGYGYISTMQLARDGQAAVILLGNVQGHRRADIIQVADQMRREFLQ</sequence>
<dbReference type="PANTHER" id="PTHR46825:SF11">
    <property type="entry name" value="PENICILLIN-BINDING PROTEIN 4"/>
    <property type="match status" value="1"/>
</dbReference>
<organism evidence="4 5">
    <name type="scientific">Lacticaseibacillus jixianensis</name>
    <dbReference type="NCBI Taxonomy" id="2486012"/>
    <lineage>
        <taxon>Bacteria</taxon>
        <taxon>Bacillati</taxon>
        <taxon>Bacillota</taxon>
        <taxon>Bacilli</taxon>
        <taxon>Lactobacillales</taxon>
        <taxon>Lactobacillaceae</taxon>
        <taxon>Lacticaseibacillus</taxon>
    </lineage>
</organism>
<feature type="domain" description="Beta-lactamase-related" evidence="3">
    <location>
        <begin position="87"/>
        <end position="374"/>
    </location>
</feature>
<comment type="caution">
    <text evidence="4">The sequence shown here is derived from an EMBL/GenBank/DDBJ whole genome shotgun (WGS) entry which is preliminary data.</text>
</comment>
<evidence type="ECO:0000313" key="4">
    <source>
        <dbReference type="EMBL" id="MFD1393317.1"/>
    </source>
</evidence>
<dbReference type="SUPFAM" id="SSF56601">
    <property type="entry name" value="beta-lactamase/transpeptidase-like"/>
    <property type="match status" value="1"/>
</dbReference>
<keyword evidence="4" id="KW-0378">Hydrolase</keyword>
<dbReference type="InterPro" id="IPR050491">
    <property type="entry name" value="AmpC-like"/>
</dbReference>
<comment type="subcellular location">
    <subcellularLocation>
        <location evidence="1">Membrane</location>
    </subcellularLocation>
</comment>
<reference evidence="5" key="1">
    <citation type="journal article" date="2019" name="Int. J. Syst. Evol. Microbiol.">
        <title>The Global Catalogue of Microorganisms (GCM) 10K type strain sequencing project: providing services to taxonomists for standard genome sequencing and annotation.</title>
        <authorList>
            <consortium name="The Broad Institute Genomics Platform"/>
            <consortium name="The Broad Institute Genome Sequencing Center for Infectious Disease"/>
            <person name="Wu L."/>
            <person name="Ma J."/>
        </authorList>
    </citation>
    <scope>NUCLEOTIDE SEQUENCE [LARGE SCALE GENOMIC DNA]</scope>
    <source>
        <strain evidence="5">CCM 8911</strain>
    </source>
</reference>
<evidence type="ECO:0000259" key="3">
    <source>
        <dbReference type="Pfam" id="PF00144"/>
    </source>
</evidence>
<evidence type="ECO:0000256" key="2">
    <source>
        <dbReference type="ARBA" id="ARBA00023136"/>
    </source>
</evidence>
<dbReference type="EMBL" id="JBHTMO010000022">
    <property type="protein sequence ID" value="MFD1393317.1"/>
    <property type="molecule type" value="Genomic_DNA"/>
</dbReference>
<dbReference type="InterPro" id="IPR012338">
    <property type="entry name" value="Beta-lactam/transpept-like"/>
</dbReference>